<dbReference type="EMBL" id="NAPY01000004">
    <property type="protein sequence ID" value="MUL35550.1"/>
    <property type="molecule type" value="Genomic_DNA"/>
</dbReference>
<dbReference type="InterPro" id="IPR036388">
    <property type="entry name" value="WH-like_DNA-bd_sf"/>
</dbReference>
<evidence type="ECO:0000313" key="2">
    <source>
        <dbReference type="Proteomes" id="UP000441797"/>
    </source>
</evidence>
<dbReference type="RefSeq" id="WP_105221073.1">
    <property type="nucleotide sequence ID" value="NZ_CAWNSU010000082.1"/>
</dbReference>
<protein>
    <recommendedName>
        <fullName evidence="3">DUF433 domain-containing protein</fullName>
    </recommendedName>
</protein>
<dbReference type="PANTHER" id="PTHR34849">
    <property type="entry name" value="SSL5025 PROTEIN"/>
    <property type="match status" value="1"/>
</dbReference>
<sequence>MFQPTQYNLIQKTPGVCGGNARIRDTRIPVWTLVSFRQQGVSEQELLENYPGLNQQDLTAAWSYYAQHSAEIDQIIADDN</sequence>
<dbReference type="AlphaFoldDB" id="A0A6N8FQW0"/>
<comment type="caution">
    <text evidence="1">The sequence shown here is derived from an EMBL/GenBank/DDBJ whole genome shotgun (WGS) entry which is preliminary data.</text>
</comment>
<dbReference type="InterPro" id="IPR009057">
    <property type="entry name" value="Homeodomain-like_sf"/>
</dbReference>
<dbReference type="OrthoDB" id="427442at2"/>
<dbReference type="Proteomes" id="UP000441797">
    <property type="component" value="Unassembled WGS sequence"/>
</dbReference>
<dbReference type="PANTHER" id="PTHR34849:SF4">
    <property type="entry name" value="SLR1209 PROTEIN"/>
    <property type="match status" value="1"/>
</dbReference>
<organism evidence="1 2">
    <name type="scientific">Gloeocapsopsis dulcis AAB1 = 1H9</name>
    <dbReference type="NCBI Taxonomy" id="1433147"/>
    <lineage>
        <taxon>Bacteria</taxon>
        <taxon>Bacillati</taxon>
        <taxon>Cyanobacteriota</taxon>
        <taxon>Cyanophyceae</taxon>
        <taxon>Oscillatoriophycideae</taxon>
        <taxon>Chroococcales</taxon>
        <taxon>Chroococcaceae</taxon>
        <taxon>Gloeocapsopsis</taxon>
        <taxon>Gloeocapsopsis dulcis</taxon>
    </lineage>
</organism>
<evidence type="ECO:0008006" key="3">
    <source>
        <dbReference type="Google" id="ProtNLM"/>
    </source>
</evidence>
<dbReference type="Gene3D" id="1.10.10.10">
    <property type="entry name" value="Winged helix-like DNA-binding domain superfamily/Winged helix DNA-binding domain"/>
    <property type="match status" value="1"/>
</dbReference>
<keyword evidence="2" id="KW-1185">Reference proteome</keyword>
<proteinExistence type="predicted"/>
<accession>A0A6N8FQW0</accession>
<evidence type="ECO:0000313" key="1">
    <source>
        <dbReference type="EMBL" id="MUL35550.1"/>
    </source>
</evidence>
<dbReference type="InterPro" id="IPR007367">
    <property type="entry name" value="DUF433"/>
</dbReference>
<name>A0A6N8FQW0_9CHRO</name>
<dbReference type="Pfam" id="PF04255">
    <property type="entry name" value="DUF433"/>
    <property type="match status" value="1"/>
</dbReference>
<dbReference type="SUPFAM" id="SSF46689">
    <property type="entry name" value="Homeodomain-like"/>
    <property type="match status" value="1"/>
</dbReference>
<gene>
    <name evidence="1" type="ORF">BWI75_04080</name>
</gene>
<reference evidence="1 2" key="1">
    <citation type="journal article" date="2019" name="Front. Microbiol.">
        <title>Genomic Features for Desiccation Tolerance and Sugar Biosynthesis in the Extremophile Gloeocapsopsis sp. UTEX B3054.</title>
        <authorList>
            <person name="Urrejola C."/>
            <person name="Alcorta J."/>
            <person name="Salas L."/>
            <person name="Vasquez M."/>
            <person name="Polz M.F."/>
            <person name="Vicuna R."/>
            <person name="Diez B."/>
        </authorList>
    </citation>
    <scope>NUCLEOTIDE SEQUENCE [LARGE SCALE GENOMIC DNA]</scope>
    <source>
        <strain evidence="1 2">1H9</strain>
    </source>
</reference>